<proteinExistence type="predicted"/>
<dbReference type="SUPFAM" id="SSF56601">
    <property type="entry name" value="beta-lactamase/transpeptidase-like"/>
    <property type="match status" value="1"/>
</dbReference>
<dbReference type="AlphaFoldDB" id="A0A7S6VZM1"/>
<keyword evidence="3" id="KW-1185">Reference proteome</keyword>
<sequence>MVDLHKAITQSSDTYFYILSYQMGIDNMYKWMTQFGFGEKTGIDLPYEGSGLYPSPEWKMRTRGTKWLMGETISVSIGQGAFTATPLQLALSTAIVANSGKHITPHLLKESKGSTPYPIHHDTDGKILFNGTPNDWVKMHHAMIDVIQSGTGQGIKSGLQYQIAGKTGTAQVKSIAQGKHYNEALLIERHYDHALFIGFAPADNPQIVLAIILENGRSGSAAAKVARPIFDYWLKESIPRGGSRNLNNCYK</sequence>
<dbReference type="GO" id="GO:0071972">
    <property type="term" value="F:peptidoglycan L,D-transpeptidase activity"/>
    <property type="evidence" value="ECO:0007669"/>
    <property type="project" value="TreeGrafter"/>
</dbReference>
<evidence type="ECO:0000313" key="3">
    <source>
        <dbReference type="Proteomes" id="UP000593966"/>
    </source>
</evidence>
<reference evidence="2 3" key="1">
    <citation type="submission" date="2020-02" db="EMBL/GenBank/DDBJ databases">
        <title>Tigecycline-resistant Acinetobacter species from pigs and migratory birds.</title>
        <authorList>
            <person name="Chen C."/>
            <person name="Sun J."/>
            <person name="Liao X.-P."/>
            <person name="Liu Y.-H."/>
        </authorList>
    </citation>
    <scope>NUCLEOTIDE SEQUENCE [LARGE SCALE GENOMIC DNA]</scope>
    <source>
        <strain evidence="2 3">YH12207_T</strain>
    </source>
</reference>
<gene>
    <name evidence="2" type="ORF">G0028_00580</name>
</gene>
<dbReference type="PANTHER" id="PTHR30627">
    <property type="entry name" value="PEPTIDOGLYCAN D,D-TRANSPEPTIDASE"/>
    <property type="match status" value="1"/>
</dbReference>
<dbReference type="InterPro" id="IPR012338">
    <property type="entry name" value="Beta-lactam/transpept-like"/>
</dbReference>
<evidence type="ECO:0000313" key="2">
    <source>
        <dbReference type="EMBL" id="QOW47802.1"/>
    </source>
</evidence>
<dbReference type="PANTHER" id="PTHR30627:SF2">
    <property type="entry name" value="PEPTIDOGLYCAN D,D-TRANSPEPTIDASE MRDA"/>
    <property type="match status" value="1"/>
</dbReference>
<dbReference type="Gene3D" id="3.40.710.10">
    <property type="entry name" value="DD-peptidase/beta-lactamase superfamily"/>
    <property type="match status" value="1"/>
</dbReference>
<dbReference type="EMBL" id="CP048659">
    <property type="protein sequence ID" value="QOW47802.1"/>
    <property type="molecule type" value="Genomic_DNA"/>
</dbReference>
<name>A0A7S6VZM1_9GAMM</name>
<protein>
    <recommendedName>
        <fullName evidence="1">Penicillin-binding protein transpeptidase domain-containing protein</fullName>
    </recommendedName>
</protein>
<dbReference type="GO" id="GO:0005886">
    <property type="term" value="C:plasma membrane"/>
    <property type="evidence" value="ECO:0007669"/>
    <property type="project" value="TreeGrafter"/>
</dbReference>
<organism evidence="2 3">
    <name type="scientific">Acinetobacter piscicola</name>
    <dbReference type="NCBI Taxonomy" id="2006115"/>
    <lineage>
        <taxon>Bacteria</taxon>
        <taxon>Pseudomonadati</taxon>
        <taxon>Pseudomonadota</taxon>
        <taxon>Gammaproteobacteria</taxon>
        <taxon>Moraxellales</taxon>
        <taxon>Moraxellaceae</taxon>
        <taxon>Acinetobacter</taxon>
    </lineage>
</organism>
<feature type="domain" description="Penicillin-binding protein transpeptidase" evidence="1">
    <location>
        <begin position="3"/>
        <end position="230"/>
    </location>
</feature>
<dbReference type="Proteomes" id="UP000593966">
    <property type="component" value="Chromosome"/>
</dbReference>
<evidence type="ECO:0000259" key="1">
    <source>
        <dbReference type="Pfam" id="PF00905"/>
    </source>
</evidence>
<dbReference type="InterPro" id="IPR001460">
    <property type="entry name" value="PCN-bd_Tpept"/>
</dbReference>
<accession>A0A7S6VZM1</accession>
<dbReference type="GO" id="GO:0008658">
    <property type="term" value="F:penicillin binding"/>
    <property type="evidence" value="ECO:0007669"/>
    <property type="project" value="InterPro"/>
</dbReference>
<dbReference type="InterPro" id="IPR050515">
    <property type="entry name" value="Beta-lactam/transpept"/>
</dbReference>
<dbReference type="GO" id="GO:0071555">
    <property type="term" value="P:cell wall organization"/>
    <property type="evidence" value="ECO:0007669"/>
    <property type="project" value="TreeGrafter"/>
</dbReference>
<dbReference type="Pfam" id="PF00905">
    <property type="entry name" value="Transpeptidase"/>
    <property type="match status" value="1"/>
</dbReference>